<proteinExistence type="predicted"/>
<keyword evidence="6 9" id="KW-0175">Coiled coil</keyword>
<evidence type="ECO:0000256" key="5">
    <source>
        <dbReference type="ARBA" id="ARBA00022490"/>
    </source>
</evidence>
<gene>
    <name evidence="11" type="primary">CEP44</name>
    <name evidence="11" type="ORF">HK100_004784</name>
</gene>
<comment type="subcellular location">
    <subcellularLocation>
        <location evidence="1">Cytoplasm</location>
        <location evidence="1">Cytoskeleton</location>
        <location evidence="1">Microtubule organizing center</location>
        <location evidence="1">Centrosome</location>
        <location evidence="1">Centriole</location>
    </subcellularLocation>
    <subcellularLocation>
        <location evidence="3">Cytoplasm</location>
        <location evidence="3">Cytoskeleton</location>
        <location evidence="3">Spindle pole</location>
    </subcellularLocation>
    <subcellularLocation>
        <location evidence="2">Midbody</location>
    </subcellularLocation>
</comment>
<evidence type="ECO:0000256" key="9">
    <source>
        <dbReference type="SAM" id="Coils"/>
    </source>
</evidence>
<dbReference type="PANTHER" id="PTHR31477">
    <property type="entry name" value="CENTROSOMAL PROTEIN OF 44 KDA"/>
    <property type="match status" value="1"/>
</dbReference>
<dbReference type="EMBL" id="JADGJH010000231">
    <property type="protein sequence ID" value="KAJ3132945.1"/>
    <property type="molecule type" value="Genomic_DNA"/>
</dbReference>
<name>A0AAD5T6U5_9FUNG</name>
<comment type="caution">
    <text evidence="11">The sequence shown here is derived from an EMBL/GenBank/DDBJ whole genome shotgun (WGS) entry which is preliminary data.</text>
</comment>
<evidence type="ECO:0000256" key="8">
    <source>
        <dbReference type="ARBA" id="ARBA00046235"/>
    </source>
</evidence>
<evidence type="ECO:0000313" key="12">
    <source>
        <dbReference type="Proteomes" id="UP001211907"/>
    </source>
</evidence>
<dbReference type="InterPro" id="IPR033603">
    <property type="entry name" value="CEP44"/>
</dbReference>
<protein>
    <recommendedName>
        <fullName evidence="4">Centrosomal protein of 44 kDa</fullName>
    </recommendedName>
</protein>
<keyword evidence="12" id="KW-1185">Reference proteome</keyword>
<dbReference type="GO" id="GO:0000922">
    <property type="term" value="C:spindle pole"/>
    <property type="evidence" value="ECO:0007669"/>
    <property type="project" value="UniProtKB-SubCell"/>
</dbReference>
<comment type="function">
    <text evidence="8">Centriole-enriched microtubule-binding protein involved in centriole biogenesis. In collaboration with CEP295 and POC1B, is required for the centriole-to-centrosome conversion by ensuring the formation of bona fide centriole wall. Functions as a linker component that maintains centrosome cohesion. Associates with CROCC and regulates its stability and localization to the centrosome.</text>
</comment>
<dbReference type="Proteomes" id="UP001211907">
    <property type="component" value="Unassembled WGS sequence"/>
</dbReference>
<dbReference type="AlphaFoldDB" id="A0AAD5T6U5"/>
<evidence type="ECO:0000256" key="1">
    <source>
        <dbReference type="ARBA" id="ARBA00004114"/>
    </source>
</evidence>
<dbReference type="PANTHER" id="PTHR31477:SF1">
    <property type="entry name" value="CENTROSOMAL PROTEIN OF 44 KDA"/>
    <property type="match status" value="1"/>
</dbReference>
<sequence>MASTNTTGDIRNSIVRVQSELKPLLYSGPFDIPSLTKGDPSSFLPLIHFILLESDSASASSSSSSSNSTANISLVRYFASKNHNLYAKRDGRFIDCVYKLLRDEFNYKPVLSREQFFSNGFAERKLLFVLDLARMVKNLRTDLERKLFKGGIMIPVTSAKSVKHRTSNGANIRPEAFDPTNYSSFKNHAATGEILQELDYRNNNSPSGFRTATHTSVEESNNLKHQIRLLENLPYRSSISSAAGIVNNLIPVSPCLQNGEWISESKFFRNSRIGVNQVHEWGNNQLDGKSELPSDYIMNAAEDDFGVIHSDGEPPSLVFPTNNGDISASILHETPRVPPSPKMHPTNNKDNPISAPLLGDNAISNLYYTQQQQLHTRSILKTGTMWHPDESAQRLKQQKQHQPLLLRDLLYSSSPTNPEELENEAVNAAKINSNWKNCEAVAIDMSTSATSGSRSLNHGYVVGTSSRSEGGISTVVTRIEAARNRWNIAGLVMPAGIKTGPSSIGVAAGGESSAVLTESIRSGRETSIKPVFQGKRNDLSSGDGFGIDGGCDSANDRELGIIVENLVNVINNLLESHQNMKQQVDTLAERLAHIESNTKNFIVSNTEKSVEQDKNNLQSEIRSERQNDEAWLYGDPEWEQQEQLLSQIEETVKASSNMNNLVSNSHETKDTHLDTPTAIPGVILGNERELSINQASTVFSLEKNTIASSLVGCVPLTASGKERPTEDYIRNIEERLKATAEMIRKARERKTGNGRNVINS</sequence>
<evidence type="ECO:0000256" key="3">
    <source>
        <dbReference type="ARBA" id="ARBA00004647"/>
    </source>
</evidence>
<dbReference type="InterPro" id="IPR029157">
    <property type="entry name" value="CEP44_CC"/>
</dbReference>
<evidence type="ECO:0000256" key="7">
    <source>
        <dbReference type="ARBA" id="ARBA00023212"/>
    </source>
</evidence>
<feature type="coiled-coil region" evidence="9">
    <location>
        <begin position="563"/>
        <end position="627"/>
    </location>
</feature>
<accession>A0AAD5T6U5</accession>
<reference evidence="11" key="1">
    <citation type="submission" date="2020-05" db="EMBL/GenBank/DDBJ databases">
        <title>Phylogenomic resolution of chytrid fungi.</title>
        <authorList>
            <person name="Stajich J.E."/>
            <person name="Amses K."/>
            <person name="Simmons R."/>
            <person name="Seto K."/>
            <person name="Myers J."/>
            <person name="Bonds A."/>
            <person name="Quandt C.A."/>
            <person name="Barry K."/>
            <person name="Liu P."/>
            <person name="Grigoriev I."/>
            <person name="Longcore J.E."/>
            <person name="James T.Y."/>
        </authorList>
    </citation>
    <scope>NUCLEOTIDE SEQUENCE</scope>
    <source>
        <strain evidence="11">JEL0513</strain>
    </source>
</reference>
<feature type="domain" description="Centrosomal CEP44" evidence="10">
    <location>
        <begin position="9"/>
        <end position="146"/>
    </location>
</feature>
<dbReference type="Pfam" id="PF15007">
    <property type="entry name" value="CEP44"/>
    <property type="match status" value="1"/>
</dbReference>
<keyword evidence="5" id="KW-0963">Cytoplasm</keyword>
<evidence type="ECO:0000313" key="11">
    <source>
        <dbReference type="EMBL" id="KAJ3132945.1"/>
    </source>
</evidence>
<keyword evidence="7" id="KW-0206">Cytoskeleton</keyword>
<evidence type="ECO:0000259" key="10">
    <source>
        <dbReference type="Pfam" id="PF15007"/>
    </source>
</evidence>
<evidence type="ECO:0000256" key="2">
    <source>
        <dbReference type="ARBA" id="ARBA00004214"/>
    </source>
</evidence>
<evidence type="ECO:0000256" key="4">
    <source>
        <dbReference type="ARBA" id="ARBA00014053"/>
    </source>
</evidence>
<dbReference type="GO" id="GO:0005814">
    <property type="term" value="C:centriole"/>
    <property type="evidence" value="ECO:0007669"/>
    <property type="project" value="UniProtKB-SubCell"/>
</dbReference>
<dbReference type="GO" id="GO:0030496">
    <property type="term" value="C:midbody"/>
    <property type="evidence" value="ECO:0007669"/>
    <property type="project" value="UniProtKB-SubCell"/>
</dbReference>
<evidence type="ECO:0000256" key="6">
    <source>
        <dbReference type="ARBA" id="ARBA00023054"/>
    </source>
</evidence>
<organism evidence="11 12">
    <name type="scientific">Physocladia obscura</name>
    <dbReference type="NCBI Taxonomy" id="109957"/>
    <lineage>
        <taxon>Eukaryota</taxon>
        <taxon>Fungi</taxon>
        <taxon>Fungi incertae sedis</taxon>
        <taxon>Chytridiomycota</taxon>
        <taxon>Chytridiomycota incertae sedis</taxon>
        <taxon>Chytridiomycetes</taxon>
        <taxon>Chytridiales</taxon>
        <taxon>Chytriomycetaceae</taxon>
        <taxon>Physocladia</taxon>
    </lineage>
</organism>